<dbReference type="Gene3D" id="4.10.870.10">
    <property type="entry name" value="Endo-1,4-beta-glucanase f. Domain 3"/>
    <property type="match status" value="1"/>
</dbReference>
<gene>
    <name evidence="10" type="ORF">D187_002896</name>
</gene>
<dbReference type="InterPro" id="IPR000556">
    <property type="entry name" value="Glyco_hydro_48F"/>
</dbReference>
<feature type="active site" description="Proton donor" evidence="7">
    <location>
        <position position="96"/>
    </location>
</feature>
<evidence type="ECO:0000256" key="5">
    <source>
        <dbReference type="ARBA" id="ARBA00023295"/>
    </source>
</evidence>
<keyword evidence="5" id="KW-0326">Glycosidase</keyword>
<keyword evidence="4" id="KW-0119">Carbohydrate metabolism</keyword>
<dbReference type="GO" id="GO:0030247">
    <property type="term" value="F:polysaccharide binding"/>
    <property type="evidence" value="ECO:0007669"/>
    <property type="project" value="UniProtKB-UniRule"/>
</dbReference>
<dbReference type="Gene3D" id="2.170.160.10">
    <property type="entry name" value="Endo-1,4-beta-glucanase f. Domain 2"/>
    <property type="match status" value="1"/>
</dbReference>
<evidence type="ECO:0000256" key="3">
    <source>
        <dbReference type="ARBA" id="ARBA00023001"/>
    </source>
</evidence>
<comment type="caution">
    <text evidence="10">The sequence shown here is derived from an EMBL/GenBank/DDBJ whole genome shotgun (WGS) entry which is preliminary data.</text>
</comment>
<dbReference type="Proteomes" id="UP000011682">
    <property type="component" value="Unassembled WGS sequence"/>
</dbReference>
<dbReference type="Pfam" id="PF00553">
    <property type="entry name" value="CBM_2"/>
    <property type="match status" value="1"/>
</dbReference>
<evidence type="ECO:0000259" key="9">
    <source>
        <dbReference type="PROSITE" id="PS51173"/>
    </source>
</evidence>
<dbReference type="GO" id="GO:0030245">
    <property type="term" value="P:cellulose catabolic process"/>
    <property type="evidence" value="ECO:0007669"/>
    <property type="project" value="UniProtKB-KW"/>
</dbReference>
<feature type="signal peptide" evidence="8">
    <location>
        <begin position="1"/>
        <end position="28"/>
    </location>
</feature>
<evidence type="ECO:0000256" key="7">
    <source>
        <dbReference type="PIRSR" id="PIRSR600556-1"/>
    </source>
</evidence>
<evidence type="ECO:0000313" key="11">
    <source>
        <dbReference type="Proteomes" id="UP000011682"/>
    </source>
</evidence>
<feature type="chain" id="PRO_5004567421" evidence="8">
    <location>
        <begin position="29"/>
        <end position="901"/>
    </location>
</feature>
<keyword evidence="3" id="KW-0136">Cellulose degradation</keyword>
<dbReference type="InterPro" id="IPR001919">
    <property type="entry name" value="CBD2"/>
</dbReference>
<dbReference type="InterPro" id="IPR012341">
    <property type="entry name" value="6hp_glycosidase-like_sf"/>
</dbReference>
<dbReference type="InterPro" id="IPR008965">
    <property type="entry name" value="CBM2/CBM3_carb-bd_dom_sf"/>
</dbReference>
<dbReference type="GO" id="GO:0008810">
    <property type="term" value="F:cellulase activity"/>
    <property type="evidence" value="ECO:0007669"/>
    <property type="project" value="InterPro"/>
</dbReference>
<accession>S9P8C8</accession>
<dbReference type="InterPro" id="IPR027390">
    <property type="entry name" value="Endoglucanase_F_dom3"/>
</dbReference>
<dbReference type="AlphaFoldDB" id="S9P8C8"/>
<protein>
    <submittedName>
        <fullName evidence="10">Exoglucanase B</fullName>
    </submittedName>
</protein>
<dbReference type="eggNOG" id="COG5297">
    <property type="taxonomic scope" value="Bacteria"/>
</dbReference>
<feature type="active site" description="Nucleophile" evidence="7">
    <location>
        <position position="269"/>
    </location>
</feature>
<keyword evidence="11" id="KW-1185">Reference proteome</keyword>
<keyword evidence="2" id="KW-0378">Hydrolase</keyword>
<evidence type="ECO:0000256" key="4">
    <source>
        <dbReference type="ARBA" id="ARBA00023277"/>
    </source>
</evidence>
<evidence type="ECO:0000256" key="2">
    <source>
        <dbReference type="ARBA" id="ARBA00022801"/>
    </source>
</evidence>
<dbReference type="Gene3D" id="1.50.10.10">
    <property type="match status" value="1"/>
</dbReference>
<dbReference type="PRINTS" id="PR00844">
    <property type="entry name" value="GLHYDRLASE48"/>
</dbReference>
<sequence>MFLKPVKAAMTRALCLAIAATVPAQAVAASPRSAPVRTLSKALAGESSTYTQRFLDQYNKIKDPANGYFSPKGVPYHSVETLMVEAPDHGHETTSEAYSYWLWLEAEYGHVTGDWAPFNAAWANMEKYIIPSHADQPTNQYYNASKPATYAAEWDLPKQYPSQLRTEVAVGNDPIAGELQSTYGTSDIYGMHWLLDVDNWYGYGRCGDGTTSPAYINTFQRGSQESVWETVPHPSCDTFAWGKPGQGFLSLFTGDATYSRQWRYTNAPDADARAVQAAYWAHTWAKEQGKEAQVAEVVKKAAKMGDYLRYAMFDKYFKRVGNCIGETNCPAGSGKNSMHYLLSWYYSWGGAVDTSAGWAWRIGSSHNHFGYQNPMAAYVLSNTSFLRPLSATGAADWATSLKRQIEFYTWLQSAEGGFAGGATNSWNGRYEQPTSASSFYGMYYDWQPVYHDPASNQWFGFQAWSVQRVAEYYYVTGDAQAKKVLDKWVAWASQNTKLTTDGKYQVPSTLAWTGAPDTWNPASPGTNSNLHVTVVDHTTDVGVTAAYARTLMFYAARAGNAGAKTLAKELMDRMWANYQTPKGVAVPEKREDYKRFDDTYNAATGDGVFVPSGWSGTTAQGATIDSNSTFLSLRPKYKQDPDWAKVQSFLNGGPVPEFTYHRFWAQADIAMAMADYARLFEGGAPPAASIVTSSTDVSVAEGSSASFTVSLSSAPTSNVTVSVAKASGDADLFVSSGATLTFTPANWNVGQTVTISAVEDADQTNGTASFKLTATGLSSASVNAAELDNDIPAPPSCTVTVDTSNDWGNGHVARVIVQNAGTQSISNWKLSWTATNDFTLANSWSATFTKTGRSVEVTPQGNSTIPGGSSIEAGYVANYSGAKPVPSGVRLEGQNCNIVVK</sequence>
<evidence type="ECO:0000256" key="6">
    <source>
        <dbReference type="ARBA" id="ARBA00023326"/>
    </source>
</evidence>
<evidence type="ECO:0000256" key="8">
    <source>
        <dbReference type="SAM" id="SignalP"/>
    </source>
</evidence>
<dbReference type="Pfam" id="PF02011">
    <property type="entry name" value="Glyco_hydro_48"/>
    <property type="match status" value="1"/>
</dbReference>
<evidence type="ECO:0000313" key="10">
    <source>
        <dbReference type="EMBL" id="EPX59406.1"/>
    </source>
</evidence>
<dbReference type="Gene3D" id="2.60.40.290">
    <property type="match status" value="1"/>
</dbReference>
<reference evidence="10" key="1">
    <citation type="submission" date="2013-05" db="EMBL/GenBank/DDBJ databases">
        <title>Genome assembly of Cystobacter fuscus DSM 2262.</title>
        <authorList>
            <person name="Sharma G."/>
            <person name="Khatri I."/>
            <person name="Kaur C."/>
            <person name="Mayilraj S."/>
            <person name="Subramanian S."/>
        </authorList>
    </citation>
    <scope>NUCLEOTIDE SEQUENCE [LARGE SCALE GENOMIC DNA]</scope>
    <source>
        <strain evidence="10">DSM 2262</strain>
    </source>
</reference>
<feature type="domain" description="CBM2" evidence="9">
    <location>
        <begin position="790"/>
        <end position="899"/>
    </location>
</feature>
<proteinExistence type="predicted"/>
<dbReference type="SMART" id="SM00637">
    <property type="entry name" value="CBD_II"/>
    <property type="match status" value="1"/>
</dbReference>
<organism evidence="10 11">
    <name type="scientific">Cystobacter fuscus (strain ATCC 25194 / DSM 2262 / NBRC 100088 / M29)</name>
    <dbReference type="NCBI Taxonomy" id="1242864"/>
    <lineage>
        <taxon>Bacteria</taxon>
        <taxon>Pseudomonadati</taxon>
        <taxon>Myxococcota</taxon>
        <taxon>Myxococcia</taxon>
        <taxon>Myxococcales</taxon>
        <taxon>Cystobacterineae</taxon>
        <taxon>Archangiaceae</taxon>
        <taxon>Cystobacter</taxon>
    </lineage>
</organism>
<dbReference type="InterPro" id="IPR012291">
    <property type="entry name" value="CBM2_carb-bd_dom_sf"/>
</dbReference>
<name>S9P8C8_CYSF2</name>
<dbReference type="SUPFAM" id="SSF48208">
    <property type="entry name" value="Six-hairpin glycosidases"/>
    <property type="match status" value="1"/>
</dbReference>
<keyword evidence="6" id="KW-0624">Polysaccharide degradation</keyword>
<dbReference type="SUPFAM" id="SSF49384">
    <property type="entry name" value="Carbohydrate-binding domain"/>
    <property type="match status" value="1"/>
</dbReference>
<dbReference type="InterPro" id="IPR008928">
    <property type="entry name" value="6-hairpin_glycosidase_sf"/>
</dbReference>
<dbReference type="PROSITE" id="PS51173">
    <property type="entry name" value="CBM2"/>
    <property type="match status" value="1"/>
</dbReference>
<dbReference type="InterPro" id="IPR023309">
    <property type="entry name" value="Endo-1-4-beta-glucanase_dom2"/>
</dbReference>
<dbReference type="EMBL" id="ANAH02000017">
    <property type="protein sequence ID" value="EPX59406.1"/>
    <property type="molecule type" value="Genomic_DNA"/>
</dbReference>
<dbReference type="RefSeq" id="WP_002632298.1">
    <property type="nucleotide sequence ID" value="NZ_ANAH02000017.1"/>
</dbReference>
<evidence type="ECO:0000256" key="1">
    <source>
        <dbReference type="ARBA" id="ARBA00022729"/>
    </source>
</evidence>
<keyword evidence="1 8" id="KW-0732">Signal</keyword>